<dbReference type="AlphaFoldDB" id="A0A8S4Q3S9"/>
<keyword evidence="4" id="KW-1185">Reference proteome</keyword>
<comment type="caution">
    <text evidence="3">The sequence shown here is derived from an EMBL/GenBank/DDBJ whole genome shotgun (WGS) entry which is preliminary data.</text>
</comment>
<evidence type="ECO:0000313" key="4">
    <source>
        <dbReference type="Proteomes" id="UP000749559"/>
    </source>
</evidence>
<proteinExistence type="predicted"/>
<gene>
    <name evidence="3" type="ORF">OFUS_LOCUS25235</name>
</gene>
<protein>
    <submittedName>
        <fullName evidence="3">Uncharacterized protein</fullName>
    </submittedName>
</protein>
<sequence length="164" mass="18331">MTDTDIESAQNVFNGDINSDGSNVTPDAEQTPLQDLKERQSVKIKPWDLIKDWRIIVIIVVALGIIAAIGVAVVVSITHKDGTHRPVINPQPTFASSTARNEASREDQRIKCEEARASTPDSLPEKCKWLLRNDYGNSENDNPTKQFLCKDNPHVLPKLCKDWL</sequence>
<keyword evidence="2" id="KW-0812">Transmembrane</keyword>
<keyword evidence="2" id="KW-1133">Transmembrane helix</keyword>
<feature type="region of interest" description="Disordered" evidence="1">
    <location>
        <begin position="12"/>
        <end position="34"/>
    </location>
</feature>
<organism evidence="3 4">
    <name type="scientific">Owenia fusiformis</name>
    <name type="common">Polychaete worm</name>
    <dbReference type="NCBI Taxonomy" id="6347"/>
    <lineage>
        <taxon>Eukaryota</taxon>
        <taxon>Metazoa</taxon>
        <taxon>Spiralia</taxon>
        <taxon>Lophotrochozoa</taxon>
        <taxon>Annelida</taxon>
        <taxon>Polychaeta</taxon>
        <taxon>Sedentaria</taxon>
        <taxon>Canalipalpata</taxon>
        <taxon>Sabellida</taxon>
        <taxon>Oweniida</taxon>
        <taxon>Oweniidae</taxon>
        <taxon>Owenia</taxon>
    </lineage>
</organism>
<dbReference type="EMBL" id="CAIIXF020000012">
    <property type="protein sequence ID" value="CAH1801446.1"/>
    <property type="molecule type" value="Genomic_DNA"/>
</dbReference>
<feature type="transmembrane region" description="Helical" evidence="2">
    <location>
        <begin position="55"/>
        <end position="75"/>
    </location>
</feature>
<evidence type="ECO:0000313" key="3">
    <source>
        <dbReference type="EMBL" id="CAH1801446.1"/>
    </source>
</evidence>
<accession>A0A8S4Q3S9</accession>
<keyword evidence="2" id="KW-0472">Membrane</keyword>
<evidence type="ECO:0000256" key="2">
    <source>
        <dbReference type="SAM" id="Phobius"/>
    </source>
</evidence>
<name>A0A8S4Q3S9_OWEFU</name>
<dbReference type="Proteomes" id="UP000749559">
    <property type="component" value="Unassembled WGS sequence"/>
</dbReference>
<evidence type="ECO:0000256" key="1">
    <source>
        <dbReference type="SAM" id="MobiDB-lite"/>
    </source>
</evidence>
<feature type="compositionally biased region" description="Polar residues" evidence="1">
    <location>
        <begin position="12"/>
        <end position="25"/>
    </location>
</feature>
<reference evidence="3" key="1">
    <citation type="submission" date="2022-03" db="EMBL/GenBank/DDBJ databases">
        <authorList>
            <person name="Martin C."/>
        </authorList>
    </citation>
    <scope>NUCLEOTIDE SEQUENCE</scope>
</reference>